<dbReference type="GO" id="GO:0003676">
    <property type="term" value="F:nucleic acid binding"/>
    <property type="evidence" value="ECO:0007669"/>
    <property type="project" value="InterPro"/>
</dbReference>
<sequence length="228" mass="24232">MSRIVRGLDLSLTGAGIAGAGWAQTLGSKGKRTDTYAMRRTRLHRLADRILDTVGACDLAVVEGPSYGSKGAGTWDRAGLWWLVVDRLAARDIPVAVVTPTARAKYATGDGRAGKQAVVEAVGPRYGVALRDDNQADAYALLAMGHDWLDEPLAPVPAKNRQALARVEWPLLLPPPAVQLGIGGDDRPYPETVPAVPRKRRRRKPRTEHAAAGPGQVDALALVEGAAA</sequence>
<dbReference type="EMBL" id="BNBF01000006">
    <property type="protein sequence ID" value="GHG46611.1"/>
    <property type="molecule type" value="Genomic_DNA"/>
</dbReference>
<proteinExistence type="predicted"/>
<name>A0A919EVS1_9ACTN</name>
<dbReference type="SUPFAM" id="SSF53098">
    <property type="entry name" value="Ribonuclease H-like"/>
    <property type="match status" value="1"/>
</dbReference>
<dbReference type="InterPro" id="IPR036397">
    <property type="entry name" value="RNaseH_sf"/>
</dbReference>
<dbReference type="Gene3D" id="3.30.420.10">
    <property type="entry name" value="Ribonuclease H-like superfamily/Ribonuclease H"/>
    <property type="match status" value="1"/>
</dbReference>
<gene>
    <name evidence="2" type="ORF">GCM10018980_25700</name>
</gene>
<feature type="compositionally biased region" description="Basic residues" evidence="1">
    <location>
        <begin position="197"/>
        <end position="206"/>
    </location>
</feature>
<protein>
    <submittedName>
        <fullName evidence="2">Uncharacterized protein</fullName>
    </submittedName>
</protein>
<reference evidence="3" key="1">
    <citation type="journal article" date="2019" name="Int. J. Syst. Evol. Microbiol.">
        <title>The Global Catalogue of Microorganisms (GCM) 10K type strain sequencing project: providing services to taxonomists for standard genome sequencing and annotation.</title>
        <authorList>
            <consortium name="The Broad Institute Genomics Platform"/>
            <consortium name="The Broad Institute Genome Sequencing Center for Infectious Disease"/>
            <person name="Wu L."/>
            <person name="Ma J."/>
        </authorList>
    </citation>
    <scope>NUCLEOTIDE SEQUENCE [LARGE SCALE GENOMIC DNA]</scope>
    <source>
        <strain evidence="3">JCM 4253</strain>
    </source>
</reference>
<dbReference type="RefSeq" id="WP_189981135.1">
    <property type="nucleotide sequence ID" value="NZ_BNBF01000006.1"/>
</dbReference>
<feature type="region of interest" description="Disordered" evidence="1">
    <location>
        <begin position="183"/>
        <end position="217"/>
    </location>
</feature>
<evidence type="ECO:0000313" key="3">
    <source>
        <dbReference type="Proteomes" id="UP000619355"/>
    </source>
</evidence>
<accession>A0A919EVS1</accession>
<keyword evidence="3" id="KW-1185">Reference proteome</keyword>
<dbReference type="Proteomes" id="UP000619355">
    <property type="component" value="Unassembled WGS sequence"/>
</dbReference>
<evidence type="ECO:0000256" key="1">
    <source>
        <dbReference type="SAM" id="MobiDB-lite"/>
    </source>
</evidence>
<dbReference type="AlphaFoldDB" id="A0A919EVS1"/>
<evidence type="ECO:0000313" key="2">
    <source>
        <dbReference type="EMBL" id="GHG46611.1"/>
    </source>
</evidence>
<comment type="caution">
    <text evidence="2">The sequence shown here is derived from an EMBL/GenBank/DDBJ whole genome shotgun (WGS) entry which is preliminary data.</text>
</comment>
<dbReference type="InterPro" id="IPR012337">
    <property type="entry name" value="RNaseH-like_sf"/>
</dbReference>
<organism evidence="2 3">
    <name type="scientific">Streptomyces capoamus</name>
    <dbReference type="NCBI Taxonomy" id="68183"/>
    <lineage>
        <taxon>Bacteria</taxon>
        <taxon>Bacillati</taxon>
        <taxon>Actinomycetota</taxon>
        <taxon>Actinomycetes</taxon>
        <taxon>Kitasatosporales</taxon>
        <taxon>Streptomycetaceae</taxon>
        <taxon>Streptomyces</taxon>
    </lineage>
</organism>